<sequence length="224" mass="22785">MIVNRSGAVVIGAAVAVLVVACASSPIPKTLPTSLPSRVNPANIRRVGADLPRGYEVTKITGISAPSGIWGLGAGPTAQPAQCGVLADPVHGRSDSAQGVSGSGADGTVYAVVAAAPSGPLVLDRNLVGQCAQWTMRGGNAKANVRLIDPPHIDGAETLGMATDTTTSVEGGIQIISHTYTFSAYLGDYYAFTALVTEPGSLHAPLTPRFAADLLVKTVSVLRS</sequence>
<keyword evidence="3" id="KW-1185">Reference proteome</keyword>
<dbReference type="Pfam" id="PF18702">
    <property type="entry name" value="DUF5642"/>
    <property type="match status" value="1"/>
</dbReference>
<evidence type="ECO:0000313" key="3">
    <source>
        <dbReference type="Proteomes" id="UP000465361"/>
    </source>
</evidence>
<protein>
    <recommendedName>
        <fullName evidence="1">DUF5642 domain-containing protein</fullName>
    </recommendedName>
</protein>
<comment type="caution">
    <text evidence="2">The sequence shown here is derived from an EMBL/GenBank/DDBJ whole genome shotgun (WGS) entry which is preliminary data.</text>
</comment>
<dbReference type="Proteomes" id="UP000465361">
    <property type="component" value="Unassembled WGS sequence"/>
</dbReference>
<dbReference type="PROSITE" id="PS51257">
    <property type="entry name" value="PROKAR_LIPOPROTEIN"/>
    <property type="match status" value="1"/>
</dbReference>
<dbReference type="AlphaFoldDB" id="A0A7I9XYI3"/>
<gene>
    <name evidence="2" type="ORF">MBOT_22310</name>
</gene>
<reference evidence="2 3" key="1">
    <citation type="journal article" date="2019" name="Emerg. Microbes Infect.">
        <title>Comprehensive subspecies identification of 175 nontuberculous mycobacteria species based on 7547 genomic profiles.</title>
        <authorList>
            <person name="Matsumoto Y."/>
            <person name="Kinjo T."/>
            <person name="Motooka D."/>
            <person name="Nabeya D."/>
            <person name="Jung N."/>
            <person name="Uechi K."/>
            <person name="Horii T."/>
            <person name="Iida T."/>
            <person name="Fujita J."/>
            <person name="Nakamura S."/>
        </authorList>
    </citation>
    <scope>NUCLEOTIDE SEQUENCE [LARGE SCALE GENOMIC DNA]</scope>
    <source>
        <strain evidence="2 3">JCM 17322</strain>
    </source>
</reference>
<feature type="domain" description="DUF5642" evidence="1">
    <location>
        <begin position="40"/>
        <end position="223"/>
    </location>
</feature>
<dbReference type="EMBL" id="BLKW01000004">
    <property type="protein sequence ID" value="GFG74866.1"/>
    <property type="molecule type" value="Genomic_DNA"/>
</dbReference>
<evidence type="ECO:0000313" key="2">
    <source>
        <dbReference type="EMBL" id="GFG74866.1"/>
    </source>
</evidence>
<dbReference type="InterPro" id="IPR041313">
    <property type="entry name" value="DUF5642"/>
</dbReference>
<name>A0A7I9XYI3_9MYCO</name>
<organism evidence="2 3">
    <name type="scientific">Mycobacterium botniense</name>
    <dbReference type="NCBI Taxonomy" id="84962"/>
    <lineage>
        <taxon>Bacteria</taxon>
        <taxon>Bacillati</taxon>
        <taxon>Actinomycetota</taxon>
        <taxon>Actinomycetes</taxon>
        <taxon>Mycobacteriales</taxon>
        <taxon>Mycobacteriaceae</taxon>
        <taxon>Mycobacterium</taxon>
    </lineage>
</organism>
<proteinExistence type="predicted"/>
<evidence type="ECO:0000259" key="1">
    <source>
        <dbReference type="Pfam" id="PF18702"/>
    </source>
</evidence>
<accession>A0A7I9XYI3</accession>